<evidence type="ECO:0000256" key="1">
    <source>
        <dbReference type="SAM" id="MobiDB-lite"/>
    </source>
</evidence>
<comment type="caution">
    <text evidence="2">The sequence shown here is derived from an EMBL/GenBank/DDBJ whole genome shotgun (WGS) entry which is preliminary data.</text>
</comment>
<gene>
    <name evidence="2" type="ORF">FXB38_27905</name>
</gene>
<organism evidence="2 3">
    <name type="scientific">Bradyrhizobium cytisi</name>
    <dbReference type="NCBI Taxonomy" id="515489"/>
    <lineage>
        <taxon>Bacteria</taxon>
        <taxon>Pseudomonadati</taxon>
        <taxon>Pseudomonadota</taxon>
        <taxon>Alphaproteobacteria</taxon>
        <taxon>Hyphomicrobiales</taxon>
        <taxon>Nitrobacteraceae</taxon>
        <taxon>Bradyrhizobium</taxon>
    </lineage>
</organism>
<protein>
    <submittedName>
        <fullName evidence="2">Uncharacterized protein</fullName>
    </submittedName>
</protein>
<feature type="region of interest" description="Disordered" evidence="1">
    <location>
        <begin position="1"/>
        <end position="39"/>
    </location>
</feature>
<sequence length="71" mass="7597">MAEAWDAAATTTAAGTEAPARYGGHISPPSLRAQRSNPEPFRGRILDCFAALAMTTDVENLRLPTPNPEML</sequence>
<evidence type="ECO:0000313" key="3">
    <source>
        <dbReference type="Proteomes" id="UP000324853"/>
    </source>
</evidence>
<dbReference type="Proteomes" id="UP000324853">
    <property type="component" value="Unassembled WGS sequence"/>
</dbReference>
<reference evidence="2 3" key="1">
    <citation type="submission" date="2019-08" db="EMBL/GenBank/DDBJ databases">
        <title>Bradyrhizobium hipponensis sp. nov., a rhizobium isolated from a Lupinus angustifolius root nodule in Tunisia.</title>
        <authorList>
            <person name="Off K."/>
            <person name="Rejili M."/>
            <person name="Mars M."/>
            <person name="Brachmann A."/>
            <person name="Marin M."/>
        </authorList>
    </citation>
    <scope>NUCLEOTIDE SEQUENCE [LARGE SCALE GENOMIC DNA]</scope>
    <source>
        <strain evidence="2 3">CTAW11</strain>
    </source>
</reference>
<dbReference type="AlphaFoldDB" id="A0A5S4WG73"/>
<accession>A0A5S4WG73</accession>
<evidence type="ECO:0000313" key="2">
    <source>
        <dbReference type="EMBL" id="TYL78911.1"/>
    </source>
</evidence>
<proteinExistence type="predicted"/>
<dbReference type="OrthoDB" id="8256337at2"/>
<keyword evidence="3" id="KW-1185">Reference proteome</keyword>
<name>A0A5S4WG73_9BRAD</name>
<dbReference type="EMBL" id="VSSR01000047">
    <property type="protein sequence ID" value="TYL78911.1"/>
    <property type="molecule type" value="Genomic_DNA"/>
</dbReference>
<feature type="compositionally biased region" description="Low complexity" evidence="1">
    <location>
        <begin position="1"/>
        <end position="20"/>
    </location>
</feature>